<dbReference type="EMBL" id="PVUE01000021">
    <property type="protein sequence ID" value="PRZ36619.1"/>
    <property type="molecule type" value="Genomic_DNA"/>
</dbReference>
<dbReference type="Pfam" id="PF01425">
    <property type="entry name" value="Amidase"/>
    <property type="match status" value="1"/>
</dbReference>
<dbReference type="AlphaFoldDB" id="A0A2T0ZJW4"/>
<dbReference type="RefSeq" id="WP_106350676.1">
    <property type="nucleotide sequence ID" value="NZ_PVUE01000021.1"/>
</dbReference>
<evidence type="ECO:0000256" key="1">
    <source>
        <dbReference type="ARBA" id="ARBA00009199"/>
    </source>
</evidence>
<dbReference type="PANTHER" id="PTHR11895:SF7">
    <property type="entry name" value="GLUTAMYL-TRNA(GLN) AMIDOTRANSFERASE SUBUNIT A, MITOCHONDRIAL"/>
    <property type="match status" value="1"/>
</dbReference>
<dbReference type="Gene3D" id="3.90.1300.10">
    <property type="entry name" value="Amidase signature (AS) domain"/>
    <property type="match status" value="1"/>
</dbReference>
<dbReference type="InterPro" id="IPR036928">
    <property type="entry name" value="AS_sf"/>
</dbReference>
<dbReference type="InterPro" id="IPR000120">
    <property type="entry name" value="Amidase"/>
</dbReference>
<evidence type="ECO:0000259" key="2">
    <source>
        <dbReference type="Pfam" id="PF01425"/>
    </source>
</evidence>
<name>A0A2T0ZJW4_9ACTN</name>
<keyword evidence="4" id="KW-1185">Reference proteome</keyword>
<proteinExistence type="inferred from homology"/>
<dbReference type="PROSITE" id="PS00571">
    <property type="entry name" value="AMIDASES"/>
    <property type="match status" value="1"/>
</dbReference>
<sequence length="473" mass="49890">MTTQIAYLTTTELTALYQSGELSPVEATRATLDRLAEVNPKINAFNVVMDDSALAAAKASEKRWRTGSPIGPLDGVPVSIKDNIPVAGFPCRNGSLTTSDTPVTEDAPPVTRLKEAGAVLFGKTTLPDYAHKGVTDSPLTGITRNPWNLDVTPGGSSGGASAALAAGVGPLAVGSDGGGSIRIPCSFTGLAGIKPTYGRVAAFQGGPFIGMSHKGPMARTVRDAGLLLNVLAAPDPRDGTSYPSATAAYDDSLDISSLKGLRIAFTADFGTDHIDPEVRALVAATADVFQGLGAEVTEAFPDLTGGPEAFGVIWNTGIAKVVEQTPADKRDLFDKPIKAMAAKGREVTGVEYLLAMHYRDSFSERLGRFHQDYDLLITPTLPCTAFEVGHEVPPDWKEKRWMTWSPFCYPFNFTQQPAASVPCGLSNGLPVGLQIVGRRHEDALVLRAAAAYENAAGGFNELSDRGSRLNLAG</sequence>
<dbReference type="OrthoDB" id="182039at2"/>
<reference evidence="3 4" key="1">
    <citation type="submission" date="2018-03" db="EMBL/GenBank/DDBJ databases">
        <title>Genomic Encyclopedia of Archaeal and Bacterial Type Strains, Phase II (KMG-II): from individual species to whole genera.</title>
        <authorList>
            <person name="Goeker M."/>
        </authorList>
    </citation>
    <scope>NUCLEOTIDE SEQUENCE [LARGE SCALE GENOMIC DNA]</scope>
    <source>
        <strain evidence="3 4">DSM 100065</strain>
    </source>
</reference>
<organism evidence="3 4">
    <name type="scientific">Antricoccus suffuscus</name>
    <dbReference type="NCBI Taxonomy" id="1629062"/>
    <lineage>
        <taxon>Bacteria</taxon>
        <taxon>Bacillati</taxon>
        <taxon>Actinomycetota</taxon>
        <taxon>Actinomycetes</taxon>
        <taxon>Geodermatophilales</taxon>
        <taxon>Antricoccaceae</taxon>
        <taxon>Antricoccus</taxon>
    </lineage>
</organism>
<keyword evidence="3" id="KW-0808">Transferase</keyword>
<dbReference type="NCBIfam" id="NF004815">
    <property type="entry name" value="PRK06169.1"/>
    <property type="match status" value="1"/>
</dbReference>
<feature type="domain" description="Amidase" evidence="2">
    <location>
        <begin position="26"/>
        <end position="446"/>
    </location>
</feature>
<protein>
    <submittedName>
        <fullName evidence="3">Aspartyl-tRNA(Asn)/glutamyl-tRNA(Gln) amidotransferase subunit A</fullName>
    </submittedName>
</protein>
<dbReference type="InterPro" id="IPR020556">
    <property type="entry name" value="Amidase_CS"/>
</dbReference>
<accession>A0A2T0ZJW4</accession>
<dbReference type="PANTHER" id="PTHR11895">
    <property type="entry name" value="TRANSAMIDASE"/>
    <property type="match status" value="1"/>
</dbReference>
<dbReference type="SUPFAM" id="SSF75304">
    <property type="entry name" value="Amidase signature (AS) enzymes"/>
    <property type="match status" value="1"/>
</dbReference>
<evidence type="ECO:0000313" key="4">
    <source>
        <dbReference type="Proteomes" id="UP000237752"/>
    </source>
</evidence>
<dbReference type="InterPro" id="IPR023631">
    <property type="entry name" value="Amidase_dom"/>
</dbReference>
<dbReference type="Proteomes" id="UP000237752">
    <property type="component" value="Unassembled WGS sequence"/>
</dbReference>
<comment type="similarity">
    <text evidence="1">Belongs to the amidase family.</text>
</comment>
<evidence type="ECO:0000313" key="3">
    <source>
        <dbReference type="EMBL" id="PRZ36619.1"/>
    </source>
</evidence>
<dbReference type="GO" id="GO:0016740">
    <property type="term" value="F:transferase activity"/>
    <property type="evidence" value="ECO:0007669"/>
    <property type="project" value="UniProtKB-KW"/>
</dbReference>
<comment type="caution">
    <text evidence="3">The sequence shown here is derived from an EMBL/GenBank/DDBJ whole genome shotgun (WGS) entry which is preliminary data.</text>
</comment>
<gene>
    <name evidence="3" type="ORF">CLV47_12156</name>
</gene>